<dbReference type="Proteomes" id="UP000030764">
    <property type="component" value="Unassembled WGS sequence"/>
</dbReference>
<evidence type="ECO:0000313" key="1">
    <source>
        <dbReference type="EMBL" id="KFD58116.1"/>
    </source>
</evidence>
<reference evidence="2 3" key="1">
    <citation type="journal article" date="2014" name="Nat. Genet.">
        <title>Genome and transcriptome of the porcine whipworm Trichuris suis.</title>
        <authorList>
            <person name="Jex A.R."/>
            <person name="Nejsum P."/>
            <person name="Schwarz E.M."/>
            <person name="Hu L."/>
            <person name="Young N.D."/>
            <person name="Hall R.S."/>
            <person name="Korhonen P.K."/>
            <person name="Liao S."/>
            <person name="Thamsborg S."/>
            <person name="Xia J."/>
            <person name="Xu P."/>
            <person name="Wang S."/>
            <person name="Scheerlinck J.P."/>
            <person name="Hofmann A."/>
            <person name="Sternberg P.W."/>
            <person name="Wang J."/>
            <person name="Gasser R.B."/>
        </authorList>
    </citation>
    <scope>NUCLEOTIDE SEQUENCE [LARGE SCALE GENOMIC DNA]</scope>
    <source>
        <strain evidence="2">DCEP-RM93F</strain>
        <strain evidence="1">DCEP-RM93M</strain>
    </source>
</reference>
<sequence>MAAECMALASAVKEARWLSMMYEELGLNECMELLISVFCDSQAAIKFASNRVDRSRTRHIDIAHHVAREAVQSGITTLTHVHSNENVADILTKGLRSAAQQNALKLFNMKSQEIGRE</sequence>
<evidence type="ECO:0000313" key="2">
    <source>
        <dbReference type="EMBL" id="KFD62418.1"/>
    </source>
</evidence>
<name>A0A085MYX2_9BILA</name>
<organism evidence="2">
    <name type="scientific">Trichuris suis</name>
    <name type="common">pig whipworm</name>
    <dbReference type="NCBI Taxonomy" id="68888"/>
    <lineage>
        <taxon>Eukaryota</taxon>
        <taxon>Metazoa</taxon>
        <taxon>Ecdysozoa</taxon>
        <taxon>Nematoda</taxon>
        <taxon>Enoplea</taxon>
        <taxon>Dorylaimia</taxon>
        <taxon>Trichinellida</taxon>
        <taxon>Trichuridae</taxon>
        <taxon>Trichuris</taxon>
    </lineage>
</organism>
<evidence type="ECO:0008006" key="4">
    <source>
        <dbReference type="Google" id="ProtNLM"/>
    </source>
</evidence>
<evidence type="ECO:0000313" key="3">
    <source>
        <dbReference type="Proteomes" id="UP000030764"/>
    </source>
</evidence>
<accession>A0A085MYX2</accession>
<gene>
    <name evidence="1" type="ORF">M513_00879</name>
    <name evidence="2" type="ORF">M514_00879</name>
</gene>
<dbReference type="CDD" id="cd09272">
    <property type="entry name" value="RNase_HI_RT_Ty1"/>
    <property type="match status" value="1"/>
</dbReference>
<proteinExistence type="predicted"/>
<dbReference type="Proteomes" id="UP000030758">
    <property type="component" value="Unassembled WGS sequence"/>
</dbReference>
<keyword evidence="3" id="KW-1185">Reference proteome</keyword>
<dbReference type="EMBL" id="KL363185">
    <property type="protein sequence ID" value="KFD58116.1"/>
    <property type="molecule type" value="Genomic_DNA"/>
</dbReference>
<dbReference type="OrthoDB" id="8007265at2759"/>
<protein>
    <recommendedName>
        <fullName evidence="4">RNase H type-1 domain-containing protein</fullName>
    </recommendedName>
</protein>
<dbReference type="AlphaFoldDB" id="A0A085MYX2"/>
<dbReference type="EMBL" id="KL367596">
    <property type="protein sequence ID" value="KFD62418.1"/>
    <property type="molecule type" value="Genomic_DNA"/>
</dbReference>